<keyword evidence="9" id="KW-0444">Lipid biosynthesis</keyword>
<evidence type="ECO:0000256" key="5">
    <source>
        <dbReference type="ARBA" id="ARBA00010441"/>
    </source>
</evidence>
<evidence type="ECO:0000256" key="6">
    <source>
        <dbReference type="ARBA" id="ARBA00013170"/>
    </source>
</evidence>
<comment type="catalytic activity">
    <reaction evidence="17">
        <text>a CDP-1,2-diacyl-sn-glycerol + sn-glycerol 3-phosphate = a 1,2-diacyl-sn-glycero-3-phospho-(1'-sn-glycero-3'-phosphate) + CMP + H(+)</text>
        <dbReference type="Rhea" id="RHEA:12593"/>
        <dbReference type="ChEBI" id="CHEBI:15378"/>
        <dbReference type="ChEBI" id="CHEBI:57597"/>
        <dbReference type="ChEBI" id="CHEBI:58332"/>
        <dbReference type="ChEBI" id="CHEBI:60110"/>
        <dbReference type="ChEBI" id="CHEBI:60377"/>
        <dbReference type="EC" id="2.7.8.5"/>
    </reaction>
</comment>
<feature type="transmembrane region" description="Helical" evidence="20">
    <location>
        <begin position="164"/>
        <end position="181"/>
    </location>
</feature>
<keyword evidence="10 19" id="KW-0808">Transferase</keyword>
<dbReference type="AlphaFoldDB" id="A0A140DWJ5"/>
<comment type="pathway">
    <text evidence="3">Phospholipid metabolism; phosphatidylglycerol biosynthesis; phosphatidylglycerol from CDP-diacylglycerol: step 1/2.</text>
</comment>
<evidence type="ECO:0000256" key="17">
    <source>
        <dbReference type="ARBA" id="ARBA00048586"/>
    </source>
</evidence>
<keyword evidence="15" id="KW-0594">Phospholipid biosynthesis</keyword>
<dbReference type="Gene3D" id="1.20.120.1760">
    <property type="match status" value="1"/>
</dbReference>
<dbReference type="NCBIfam" id="TIGR00560">
    <property type="entry name" value="pgsA"/>
    <property type="match status" value="1"/>
</dbReference>
<evidence type="ECO:0000256" key="18">
    <source>
        <dbReference type="NCBIfam" id="TIGR00560"/>
    </source>
</evidence>
<keyword evidence="11 20" id="KW-0812">Transmembrane</keyword>
<evidence type="ECO:0000313" key="22">
    <source>
        <dbReference type="Proteomes" id="UP000069771"/>
    </source>
</evidence>
<dbReference type="GO" id="GO:0005886">
    <property type="term" value="C:plasma membrane"/>
    <property type="evidence" value="ECO:0007669"/>
    <property type="project" value="UniProtKB-SubCell"/>
</dbReference>
<evidence type="ECO:0000256" key="1">
    <source>
        <dbReference type="ARBA" id="ARBA00003973"/>
    </source>
</evidence>
<feature type="transmembrane region" description="Helical" evidence="20">
    <location>
        <begin position="83"/>
        <end position="108"/>
    </location>
</feature>
<comment type="pathway">
    <text evidence="4">Lipid metabolism.</text>
</comment>
<reference evidence="21 22" key="1">
    <citation type="journal article" date="2016" name="Gut Pathog.">
        <title>Whole genome sequencing of "Faecalibaculum rodentium" ALO17, isolated from C57BL/6J laboratory mouse feces.</title>
        <authorList>
            <person name="Lim S."/>
            <person name="Chang D.H."/>
            <person name="Ahn S."/>
            <person name="Kim B.C."/>
        </authorList>
    </citation>
    <scope>NUCLEOTIDE SEQUENCE [LARGE SCALE GENOMIC DNA]</scope>
    <source>
        <strain evidence="21 22">Alo17</strain>
    </source>
</reference>
<dbReference type="InterPro" id="IPR000462">
    <property type="entry name" value="CDP-OH_P_trans"/>
</dbReference>
<comment type="similarity">
    <text evidence="5 19">Belongs to the CDP-alcohol phosphatidyltransferase class-I family.</text>
</comment>
<evidence type="ECO:0000256" key="13">
    <source>
        <dbReference type="ARBA" id="ARBA00023098"/>
    </source>
</evidence>
<dbReference type="InterPro" id="IPR004570">
    <property type="entry name" value="Phosphatidylglycerol_P_synth"/>
</dbReference>
<keyword evidence="13" id="KW-0443">Lipid metabolism</keyword>
<sequence length="192" mass="20928">MNLPNKLTLMRILMVPAAAIIYLAVPADWAPVVPSIGLGGRDLIVFAIFAIASFTDFLDGNIARSRNLITSFGKFADPIADKLLVNTLLILLAWSHQASVAAVLLMTARDLIVDGLRMSAAKSGEVVSAGWWGKVKTVLQMFAIALLLLHNWPFALIGLPVAQILLWAACAASLYSGWIYFEKLKKYVLETM</sequence>
<evidence type="ECO:0000256" key="2">
    <source>
        <dbReference type="ARBA" id="ARBA00004651"/>
    </source>
</evidence>
<evidence type="ECO:0000256" key="4">
    <source>
        <dbReference type="ARBA" id="ARBA00005189"/>
    </source>
</evidence>
<evidence type="ECO:0000256" key="7">
    <source>
        <dbReference type="ARBA" id="ARBA00014944"/>
    </source>
</evidence>
<keyword evidence="16" id="KW-1208">Phospholipid metabolism</keyword>
<keyword evidence="22" id="KW-1185">Reference proteome</keyword>
<evidence type="ECO:0000256" key="20">
    <source>
        <dbReference type="SAM" id="Phobius"/>
    </source>
</evidence>
<dbReference type="Proteomes" id="UP000069771">
    <property type="component" value="Chromosome"/>
</dbReference>
<dbReference type="EC" id="2.7.8.5" evidence="6 18"/>
<feature type="transmembrane region" description="Helical" evidence="20">
    <location>
        <begin position="138"/>
        <end position="157"/>
    </location>
</feature>
<evidence type="ECO:0000256" key="3">
    <source>
        <dbReference type="ARBA" id="ARBA00005042"/>
    </source>
</evidence>
<dbReference type="Pfam" id="PF01066">
    <property type="entry name" value="CDP-OH_P_transf"/>
    <property type="match status" value="1"/>
</dbReference>
<dbReference type="EMBL" id="CP011391">
    <property type="protein sequence ID" value="AMK55022.1"/>
    <property type="molecule type" value="Genomic_DNA"/>
</dbReference>
<evidence type="ECO:0000256" key="11">
    <source>
        <dbReference type="ARBA" id="ARBA00022692"/>
    </source>
</evidence>
<comment type="subcellular location">
    <subcellularLocation>
        <location evidence="2">Cell membrane</location>
        <topology evidence="2">Multi-pass membrane protein</topology>
    </subcellularLocation>
</comment>
<dbReference type="OrthoDB" id="9796672at2"/>
<dbReference type="GO" id="GO:0006655">
    <property type="term" value="P:phosphatidylglycerol biosynthetic process"/>
    <property type="evidence" value="ECO:0007669"/>
    <property type="project" value="UniProtKB-UniPathway"/>
</dbReference>
<evidence type="ECO:0000313" key="21">
    <source>
        <dbReference type="EMBL" id="AMK55022.1"/>
    </source>
</evidence>
<feature type="transmembrane region" description="Helical" evidence="20">
    <location>
        <begin position="43"/>
        <end position="62"/>
    </location>
</feature>
<dbReference type="PANTHER" id="PTHR14269:SF62">
    <property type="entry name" value="CDP-DIACYLGLYCEROL--GLYCEROL-3-PHOSPHATE 3-PHOSPHATIDYLTRANSFERASE 1, CHLOROPLASTIC"/>
    <property type="match status" value="1"/>
</dbReference>
<dbReference type="STRING" id="1702221.AALO17_18880"/>
<dbReference type="InterPro" id="IPR043130">
    <property type="entry name" value="CDP-OH_PTrfase_TM_dom"/>
</dbReference>
<dbReference type="PANTHER" id="PTHR14269">
    <property type="entry name" value="CDP-DIACYLGLYCEROL--GLYCEROL-3-PHOSPHATE 3-PHOSPHATIDYLTRANSFERASE-RELATED"/>
    <property type="match status" value="1"/>
</dbReference>
<evidence type="ECO:0000256" key="19">
    <source>
        <dbReference type="RuleBase" id="RU003750"/>
    </source>
</evidence>
<keyword evidence="14 20" id="KW-0472">Membrane</keyword>
<protein>
    <recommendedName>
        <fullName evidence="7 18">CDP-diacylglycerol--glycerol-3-phosphate 3-phosphatidyltransferase</fullName>
        <ecNumber evidence="6 18">2.7.8.5</ecNumber>
    </recommendedName>
</protein>
<evidence type="ECO:0000256" key="8">
    <source>
        <dbReference type="ARBA" id="ARBA00022475"/>
    </source>
</evidence>
<keyword evidence="12 20" id="KW-1133">Transmembrane helix</keyword>
<name>A0A140DWJ5_9FIRM</name>
<dbReference type="PATRIC" id="fig|1702221.3.peg.1839"/>
<dbReference type="PROSITE" id="PS00379">
    <property type="entry name" value="CDP_ALCOHOL_P_TRANSF"/>
    <property type="match status" value="1"/>
</dbReference>
<dbReference type="GeneID" id="78478514"/>
<gene>
    <name evidence="21" type="ORF">AALO17_18880</name>
</gene>
<dbReference type="PIRSF" id="PIRSF000847">
    <property type="entry name" value="Phos_ph_gly_syn"/>
    <property type="match status" value="1"/>
</dbReference>
<organism evidence="21 22">
    <name type="scientific">Faecalibaculum rodentium</name>
    <dbReference type="NCBI Taxonomy" id="1702221"/>
    <lineage>
        <taxon>Bacteria</taxon>
        <taxon>Bacillati</taxon>
        <taxon>Bacillota</taxon>
        <taxon>Erysipelotrichia</taxon>
        <taxon>Erysipelotrichales</taxon>
        <taxon>Erysipelotrichaceae</taxon>
        <taxon>Faecalibaculum</taxon>
    </lineage>
</organism>
<evidence type="ECO:0000256" key="10">
    <source>
        <dbReference type="ARBA" id="ARBA00022679"/>
    </source>
</evidence>
<feature type="transmembrane region" description="Helical" evidence="20">
    <location>
        <begin position="12"/>
        <end position="31"/>
    </location>
</feature>
<evidence type="ECO:0000256" key="14">
    <source>
        <dbReference type="ARBA" id="ARBA00023136"/>
    </source>
</evidence>
<dbReference type="RefSeq" id="WP_067558168.1">
    <property type="nucleotide sequence ID" value="NZ_CP011391.1"/>
</dbReference>
<dbReference type="InterPro" id="IPR050324">
    <property type="entry name" value="CDP-alcohol_PTase-I"/>
</dbReference>
<dbReference type="InterPro" id="IPR048254">
    <property type="entry name" value="CDP_ALCOHOL_P_TRANSF_CS"/>
</dbReference>
<comment type="function">
    <text evidence="1">This protein catalyzes the committed step to the synthesis of the acidic phospholipids.</text>
</comment>
<proteinExistence type="inferred from homology"/>
<evidence type="ECO:0000256" key="16">
    <source>
        <dbReference type="ARBA" id="ARBA00023264"/>
    </source>
</evidence>
<dbReference type="UniPathway" id="UPA00084">
    <property type="reaction ID" value="UER00503"/>
</dbReference>
<keyword evidence="8" id="KW-1003">Cell membrane</keyword>
<dbReference type="KEGG" id="fro:AALO17_18880"/>
<dbReference type="FunFam" id="1.20.120.1760:FF:000004">
    <property type="entry name" value="CDP-diacylglycerol--glycerol-3-phosphate 3-phosphatidyltransferase"/>
    <property type="match status" value="1"/>
</dbReference>
<evidence type="ECO:0000256" key="15">
    <source>
        <dbReference type="ARBA" id="ARBA00023209"/>
    </source>
</evidence>
<accession>A0A140DWJ5</accession>
<dbReference type="GO" id="GO:0008444">
    <property type="term" value="F:CDP-diacylglycerol-glycerol-3-phosphate 3-phosphatidyltransferase activity"/>
    <property type="evidence" value="ECO:0007669"/>
    <property type="project" value="UniProtKB-UniRule"/>
</dbReference>
<evidence type="ECO:0000256" key="12">
    <source>
        <dbReference type="ARBA" id="ARBA00022989"/>
    </source>
</evidence>
<evidence type="ECO:0000256" key="9">
    <source>
        <dbReference type="ARBA" id="ARBA00022516"/>
    </source>
</evidence>